<name>A0A934RAZ4_9BACT</name>
<dbReference type="GO" id="GO:0003677">
    <property type="term" value="F:DNA binding"/>
    <property type="evidence" value="ECO:0007669"/>
    <property type="project" value="UniProtKB-KW"/>
</dbReference>
<dbReference type="NCBIfam" id="TIGR02777">
    <property type="entry name" value="LigD_PE_dom"/>
    <property type="match status" value="1"/>
</dbReference>
<keyword evidence="6" id="KW-0548">Nucleotidyltransferase</keyword>
<feature type="binding site" evidence="19">
    <location>
        <position position="248"/>
    </location>
    <ligand>
        <name>Mg(2+)</name>
        <dbReference type="ChEBI" id="CHEBI:18420"/>
        <label>1</label>
    </ligand>
</feature>
<dbReference type="GO" id="GO:0008311">
    <property type="term" value="F:double-stranded DNA 3'-5' DNA exonuclease activity"/>
    <property type="evidence" value="ECO:0007669"/>
    <property type="project" value="InterPro"/>
</dbReference>
<dbReference type="Pfam" id="PF21686">
    <property type="entry name" value="LigD_Prim-Pol"/>
    <property type="match status" value="1"/>
</dbReference>
<dbReference type="InterPro" id="IPR005135">
    <property type="entry name" value="Endo/exonuclease/phosphatase"/>
</dbReference>
<dbReference type="CDD" id="cd07971">
    <property type="entry name" value="OBF_DNA_ligase_LigD"/>
    <property type="match status" value="1"/>
</dbReference>
<evidence type="ECO:0000256" key="1">
    <source>
        <dbReference type="ARBA" id="ARBA00001936"/>
    </source>
</evidence>
<keyword evidence="10" id="KW-0269">Exonuclease</keyword>
<dbReference type="InterPro" id="IPR012310">
    <property type="entry name" value="DNA_ligase_ATP-dep_cent"/>
</dbReference>
<dbReference type="InterPro" id="IPR020847">
    <property type="entry name" value="AP_endonuclease_F1_BS"/>
</dbReference>
<feature type="binding site" evidence="19">
    <location>
        <position position="34"/>
    </location>
    <ligand>
        <name>Mg(2+)</name>
        <dbReference type="ChEBI" id="CHEBI:18420"/>
        <label>1</label>
    </ligand>
</feature>
<dbReference type="Gene3D" id="2.40.50.140">
    <property type="entry name" value="Nucleic acid-binding proteins"/>
    <property type="match status" value="1"/>
</dbReference>
<dbReference type="SUPFAM" id="SSF56091">
    <property type="entry name" value="DNA ligase/mRNA capping enzyme, catalytic domain"/>
    <property type="match status" value="1"/>
</dbReference>
<dbReference type="Proteomes" id="UP000600139">
    <property type="component" value="Unassembled WGS sequence"/>
</dbReference>
<dbReference type="Pfam" id="PF01068">
    <property type="entry name" value="DNA_ligase_A_M"/>
    <property type="match status" value="1"/>
</dbReference>
<evidence type="ECO:0000256" key="15">
    <source>
        <dbReference type="ARBA" id="ARBA00023268"/>
    </source>
</evidence>
<evidence type="ECO:0000313" key="24">
    <source>
        <dbReference type="Proteomes" id="UP000600139"/>
    </source>
</evidence>
<evidence type="ECO:0000256" key="10">
    <source>
        <dbReference type="ARBA" id="ARBA00022839"/>
    </source>
</evidence>
<dbReference type="InterPro" id="IPR012309">
    <property type="entry name" value="DNA_ligase_ATP-dep_C"/>
</dbReference>
<protein>
    <recommendedName>
        <fullName evidence="3">DNA ligase (ATP)</fullName>
        <ecNumber evidence="3">6.5.1.1</ecNumber>
    </recommendedName>
    <alternativeName>
        <fullName evidence="16">NHEJ DNA polymerase</fullName>
    </alternativeName>
</protein>
<dbReference type="InterPro" id="IPR014145">
    <property type="entry name" value="LigD_pol_dom"/>
</dbReference>
<comment type="cofactor">
    <cofactor evidence="19">
        <name>Mg(2+)</name>
        <dbReference type="ChEBI" id="CHEBI:18420"/>
    </cofactor>
    <cofactor evidence="19">
        <name>Mn(2+)</name>
        <dbReference type="ChEBI" id="CHEBI:29035"/>
    </cofactor>
    <text evidence="19">Probably binds two magnesium or manganese ions per subunit.</text>
</comment>
<evidence type="ECO:0000259" key="22">
    <source>
        <dbReference type="PROSITE" id="PS50160"/>
    </source>
</evidence>
<evidence type="ECO:0000256" key="3">
    <source>
        <dbReference type="ARBA" id="ARBA00012727"/>
    </source>
</evidence>
<keyword evidence="24" id="KW-1185">Reference proteome</keyword>
<dbReference type="GO" id="GO:0004519">
    <property type="term" value="F:endonuclease activity"/>
    <property type="evidence" value="ECO:0007669"/>
    <property type="project" value="InterPro"/>
</dbReference>
<dbReference type="NCBIfam" id="TIGR02778">
    <property type="entry name" value="ligD_pol"/>
    <property type="match status" value="1"/>
</dbReference>
<comment type="catalytic activity">
    <reaction evidence="17">
        <text>ATP + (deoxyribonucleotide)n-3'-hydroxyl + 5'-phospho-(deoxyribonucleotide)m = (deoxyribonucleotide)n+m + AMP + diphosphate.</text>
        <dbReference type="EC" id="6.5.1.1"/>
    </reaction>
</comment>
<feature type="site" description="Interaction with DNA substrate" evidence="20">
    <location>
        <position position="248"/>
    </location>
</feature>
<dbReference type="InterPro" id="IPR004808">
    <property type="entry name" value="AP_endonuc_1"/>
</dbReference>
<evidence type="ECO:0000256" key="7">
    <source>
        <dbReference type="ARBA" id="ARBA00022722"/>
    </source>
</evidence>
<feature type="compositionally biased region" description="Basic and acidic residues" evidence="21">
    <location>
        <begin position="275"/>
        <end position="308"/>
    </location>
</feature>
<dbReference type="GO" id="GO:0003887">
    <property type="term" value="F:DNA-directed DNA polymerase activity"/>
    <property type="evidence" value="ECO:0007669"/>
    <property type="project" value="UniProtKB-KW"/>
</dbReference>
<feature type="binding site" evidence="19">
    <location>
        <position position="7"/>
    </location>
    <ligand>
        <name>Mg(2+)</name>
        <dbReference type="ChEBI" id="CHEBI:18420"/>
        <label>1</label>
    </ligand>
</feature>
<evidence type="ECO:0000256" key="19">
    <source>
        <dbReference type="PIRSR" id="PIRSR604808-2"/>
    </source>
</evidence>
<comment type="cofactor">
    <cofactor evidence="1">
        <name>Mn(2+)</name>
        <dbReference type="ChEBI" id="CHEBI:29035"/>
    </cofactor>
</comment>
<keyword evidence="14 19" id="KW-0464">Manganese</keyword>
<keyword evidence="12" id="KW-0239">DNA-directed DNA polymerase</keyword>
<dbReference type="PROSITE" id="PS00726">
    <property type="entry name" value="AP_NUCLEASE_F1_1"/>
    <property type="match status" value="1"/>
</dbReference>
<dbReference type="Pfam" id="PF04679">
    <property type="entry name" value="DNA_ligase_A_C"/>
    <property type="match status" value="1"/>
</dbReference>
<dbReference type="GO" id="GO:0005524">
    <property type="term" value="F:ATP binding"/>
    <property type="evidence" value="ECO:0007669"/>
    <property type="project" value="InterPro"/>
</dbReference>
<keyword evidence="13" id="KW-0238">DNA-binding</keyword>
<dbReference type="GO" id="GO:0006281">
    <property type="term" value="P:DNA repair"/>
    <property type="evidence" value="ECO:0007669"/>
    <property type="project" value="InterPro"/>
</dbReference>
<keyword evidence="15" id="KW-0511">Multifunctional enzyme</keyword>
<evidence type="ECO:0000256" key="9">
    <source>
        <dbReference type="ARBA" id="ARBA00022801"/>
    </source>
</evidence>
<dbReference type="Gene3D" id="3.90.920.10">
    <property type="entry name" value="DNA primase, PRIM domain"/>
    <property type="match status" value="1"/>
</dbReference>
<evidence type="ECO:0000256" key="21">
    <source>
        <dbReference type="SAM" id="MobiDB-lite"/>
    </source>
</evidence>
<dbReference type="PANTHER" id="PTHR43250:SF1">
    <property type="entry name" value="EXODEOXYRIBONUCLEASE III"/>
    <property type="match status" value="1"/>
</dbReference>
<keyword evidence="11 19" id="KW-0460">Magnesium</keyword>
<dbReference type="Gene3D" id="3.60.10.10">
    <property type="entry name" value="Endonuclease/exonuclease/phosphatase"/>
    <property type="match status" value="1"/>
</dbReference>
<evidence type="ECO:0000256" key="17">
    <source>
        <dbReference type="ARBA" id="ARBA00034003"/>
    </source>
</evidence>
<evidence type="ECO:0000256" key="4">
    <source>
        <dbReference type="ARBA" id="ARBA00022598"/>
    </source>
</evidence>
<dbReference type="PROSITE" id="PS51435">
    <property type="entry name" value="AP_NUCLEASE_F1_4"/>
    <property type="match status" value="1"/>
</dbReference>
<feature type="binding site" evidence="19">
    <location>
        <position position="149"/>
    </location>
    <ligand>
        <name>Mg(2+)</name>
        <dbReference type="ChEBI" id="CHEBI:18420"/>
        <label>1</label>
    </ligand>
</feature>
<evidence type="ECO:0000256" key="12">
    <source>
        <dbReference type="ARBA" id="ARBA00022932"/>
    </source>
</evidence>
<dbReference type="NCBIfam" id="TIGR02779">
    <property type="entry name" value="NHEJ_ligase_lig"/>
    <property type="match status" value="1"/>
</dbReference>
<feature type="domain" description="ATP-dependent DNA ligase family profile" evidence="22">
    <location>
        <begin position="561"/>
        <end position="654"/>
    </location>
</feature>
<keyword evidence="4 23" id="KW-0436">Ligase</keyword>
<accession>A0A934RAZ4</accession>
<organism evidence="23 24">
    <name type="scientific">Luteolibacter yonseiensis</name>
    <dbReference type="NCBI Taxonomy" id="1144680"/>
    <lineage>
        <taxon>Bacteria</taxon>
        <taxon>Pseudomonadati</taxon>
        <taxon>Verrucomicrobiota</taxon>
        <taxon>Verrucomicrobiia</taxon>
        <taxon>Verrucomicrobiales</taxon>
        <taxon>Verrucomicrobiaceae</taxon>
        <taxon>Luteolibacter</taxon>
    </lineage>
</organism>
<evidence type="ECO:0000256" key="5">
    <source>
        <dbReference type="ARBA" id="ARBA00022679"/>
    </source>
</evidence>
<dbReference type="InterPro" id="IPR037493">
    <property type="entry name" value="ExoIII-like"/>
</dbReference>
<dbReference type="CDD" id="cd07906">
    <property type="entry name" value="Adenylation_DNA_ligase_LigD_LigC"/>
    <property type="match status" value="1"/>
</dbReference>
<comment type="similarity">
    <text evidence="2">Belongs to the DNA repair enzymes AP/ExoA family.</text>
</comment>
<dbReference type="InterPro" id="IPR014144">
    <property type="entry name" value="LigD_PE_domain"/>
</dbReference>
<sequence>MKIATYNVNGINGRLPVLLRWLEESQPDVVCLQELKAPDAKFPVAAINDAGYGAIWHGQKSWNGVAILAKGMEPVETRRGLPGDKSDSHSRYLEAAVEGVLIACLYLPNGNPAPGPKLEYKLKWFDRLLAHASDLLAQEIPVVLAGDFNVIPTELDLYRVKGWEDDALFRPEVRAAYARLLEQGWTDSIRHLHPDERVYTFWDYLRNAWARDAGLRLDHLLLSPHVSDRLVAAEVDREVRGWDHASDHAPAWIELRAVGRKRKAGTVAGTKSAGRKPEKAAVSRGRLEEYGRKRDFNKTPEPEPEIPRKPGNSYVIQEHHAKGHHFDIRLEIDGVLVSWAVPKGIPEELDVRRLAVHTEDHPVEYGKFQGEIPKGSYGAGKMTIWDSGEWEPLETGWRKQFAKGTLKFHLKGQRLRAPFILARMKEEPNWMLMKLNPATHPAPTASVENETPGFIPPQLAHTVASVPRGPGWVHELKFDGYRLIIVKKNRKVTIFTRNGHDWTDRFAGIVRHVAALAPEDFILDGEAVVFDEKGHTNFGDLQAALGNSYGRHPKRKAVPDKRKAAGSVTFIAFDLLHFDGLNLRGLPLRERQQRLSKIVDDVPGATITRSRVWPAEMGADLFKQACAQGLEGVISKPLDGSYAPESRGEWTKSKCRPRQEFVICGYTQQKGDSHNAFGALILASEEEGVLVHRGRVGTGFSERSSAELLKIFKPLVTRTASLKIPDKGITWLKPRLVAEVEFAQITRDGLIRQGSFIALREDKSPEDVHLDAVLKAVVSPDAKQTSAMRNKNSGGKPVVQGIAISHPDRVVYPADGITKLEVAEYYERVGKLMLPFITKRPLALLRAPSGIQGELFFQKSFNTHVPAEVFPARMPDGDEVFSIKTITGLVSLAQFGAIEFHPWGAPLPGGEKPDFLTWDLDPDSKVAWPEVLGAALLLRDYLAEQGLESLVKTSGGKGIHIILPIKRKHGWDLMKPFTKAVAAEVAAFNPKRFIIAASKSKREGRIFIDWLRNGEGATCVAPWCLRARPGAPVSMPLAWEDLATLPPGGGFTIRDEPKLPDQWKKPKFNTIPARFLKNLGII</sequence>
<evidence type="ECO:0000256" key="11">
    <source>
        <dbReference type="ARBA" id="ARBA00022842"/>
    </source>
</evidence>
<dbReference type="SUPFAM" id="SSF56219">
    <property type="entry name" value="DNase I-like"/>
    <property type="match status" value="1"/>
</dbReference>
<dbReference type="NCBIfam" id="TIGR02776">
    <property type="entry name" value="NHEJ_ligase_prk"/>
    <property type="match status" value="1"/>
</dbReference>
<dbReference type="GO" id="GO:0003910">
    <property type="term" value="F:DNA ligase (ATP) activity"/>
    <property type="evidence" value="ECO:0007669"/>
    <property type="project" value="UniProtKB-EC"/>
</dbReference>
<feature type="region of interest" description="Disordered" evidence="21">
    <location>
        <begin position="264"/>
        <end position="311"/>
    </location>
</feature>
<evidence type="ECO:0000256" key="13">
    <source>
        <dbReference type="ARBA" id="ARBA00023125"/>
    </source>
</evidence>
<keyword evidence="8 19" id="KW-0479">Metal-binding</keyword>
<dbReference type="GO" id="GO:0046872">
    <property type="term" value="F:metal ion binding"/>
    <property type="evidence" value="ECO:0007669"/>
    <property type="project" value="UniProtKB-KW"/>
</dbReference>
<feature type="active site" description="Proton acceptor" evidence="18">
    <location>
        <position position="248"/>
    </location>
</feature>
<dbReference type="AlphaFoldDB" id="A0A934RAZ4"/>
<dbReference type="EC" id="6.5.1.1" evidence="3"/>
<evidence type="ECO:0000256" key="16">
    <source>
        <dbReference type="ARBA" id="ARBA00029943"/>
    </source>
</evidence>
<dbReference type="PANTHER" id="PTHR43250">
    <property type="entry name" value="EXODEOXYRIBONUCLEASE III"/>
    <property type="match status" value="1"/>
</dbReference>
<evidence type="ECO:0000256" key="8">
    <source>
        <dbReference type="ARBA" id="ARBA00022723"/>
    </source>
</evidence>
<dbReference type="InterPro" id="IPR014143">
    <property type="entry name" value="NHEJ_ligase_prk"/>
</dbReference>
<evidence type="ECO:0000256" key="14">
    <source>
        <dbReference type="ARBA" id="ARBA00023211"/>
    </source>
</evidence>
<dbReference type="EMBL" id="JAENIK010000013">
    <property type="protein sequence ID" value="MBK1818254.1"/>
    <property type="molecule type" value="Genomic_DNA"/>
</dbReference>
<dbReference type="Pfam" id="PF13298">
    <property type="entry name" value="LigD_N"/>
    <property type="match status" value="1"/>
</dbReference>
<feature type="site" description="Important for catalytic activity" evidence="20">
    <location>
        <position position="218"/>
    </location>
</feature>
<keyword evidence="7" id="KW-0540">Nuclease</keyword>
<feature type="binding site" evidence="19">
    <location>
        <position position="147"/>
    </location>
    <ligand>
        <name>Mg(2+)</name>
        <dbReference type="ChEBI" id="CHEBI:18420"/>
        <label>1</label>
    </ligand>
</feature>
<dbReference type="Pfam" id="PF03372">
    <property type="entry name" value="Exo_endo_phos"/>
    <property type="match status" value="1"/>
</dbReference>
<dbReference type="InterPro" id="IPR036691">
    <property type="entry name" value="Endo/exonu/phosph_ase_sf"/>
</dbReference>
<evidence type="ECO:0000256" key="20">
    <source>
        <dbReference type="PIRSR" id="PIRSR604808-3"/>
    </source>
</evidence>
<evidence type="ECO:0000256" key="6">
    <source>
        <dbReference type="ARBA" id="ARBA00022695"/>
    </source>
</evidence>
<dbReference type="InterPro" id="IPR012340">
    <property type="entry name" value="NA-bd_OB-fold"/>
</dbReference>
<dbReference type="SUPFAM" id="SSF50249">
    <property type="entry name" value="Nucleic acid-binding proteins"/>
    <property type="match status" value="1"/>
</dbReference>
<dbReference type="CDD" id="cd09086">
    <property type="entry name" value="ExoIII-like_AP-endo"/>
    <property type="match status" value="1"/>
</dbReference>
<dbReference type="NCBIfam" id="TIGR00633">
    <property type="entry name" value="xth"/>
    <property type="match status" value="1"/>
</dbReference>
<dbReference type="Gene3D" id="3.30.470.30">
    <property type="entry name" value="DNA ligase/mRNA capping enzyme"/>
    <property type="match status" value="1"/>
</dbReference>
<proteinExistence type="inferred from homology"/>
<dbReference type="RefSeq" id="WP_200353203.1">
    <property type="nucleotide sequence ID" value="NZ_BAABHZ010000002.1"/>
</dbReference>
<feature type="active site" description="Proton donor/acceptor" evidence="18">
    <location>
        <position position="147"/>
    </location>
</feature>
<dbReference type="NCBIfam" id="TIGR00195">
    <property type="entry name" value="exoDNase_III"/>
    <property type="match status" value="1"/>
</dbReference>
<dbReference type="InterPro" id="IPR014146">
    <property type="entry name" value="LigD_ligase_dom"/>
</dbReference>
<feature type="binding site" evidence="19">
    <location>
        <position position="247"/>
    </location>
    <ligand>
        <name>Mg(2+)</name>
        <dbReference type="ChEBI" id="CHEBI:18420"/>
        <label>1</label>
    </ligand>
</feature>
<evidence type="ECO:0000313" key="23">
    <source>
        <dbReference type="EMBL" id="MBK1818254.1"/>
    </source>
</evidence>
<evidence type="ECO:0000256" key="2">
    <source>
        <dbReference type="ARBA" id="ARBA00007092"/>
    </source>
</evidence>
<keyword evidence="9" id="KW-0378">Hydrolase</keyword>
<reference evidence="23" key="1">
    <citation type="submission" date="2021-01" db="EMBL/GenBank/DDBJ databases">
        <title>Modified the classification status of verrucomicrobia.</title>
        <authorList>
            <person name="Feng X."/>
        </authorList>
    </citation>
    <scope>NUCLEOTIDE SEQUENCE</scope>
    <source>
        <strain evidence="23">JCM 18052</strain>
    </source>
</reference>
<evidence type="ECO:0000256" key="18">
    <source>
        <dbReference type="PIRSR" id="PIRSR604808-1"/>
    </source>
</evidence>
<keyword evidence="5" id="KW-0808">Transferase</keyword>
<dbReference type="PROSITE" id="PS50160">
    <property type="entry name" value="DNA_LIGASE_A3"/>
    <property type="match status" value="1"/>
</dbReference>
<gene>
    <name evidence="23" type="primary">ligD</name>
    <name evidence="23" type="ORF">JIN84_21715</name>
</gene>
<dbReference type="GO" id="GO:0006310">
    <property type="term" value="P:DNA recombination"/>
    <property type="evidence" value="ECO:0007669"/>
    <property type="project" value="InterPro"/>
</dbReference>
<feature type="site" description="Transition state stabilizer" evidence="20">
    <location>
        <position position="149"/>
    </location>
</feature>
<feature type="active site" evidence="18">
    <location>
        <position position="106"/>
    </location>
</feature>
<comment type="caution">
    <text evidence="23">The sequence shown here is derived from an EMBL/GenBank/DDBJ whole genome shotgun (WGS) entry which is preliminary data.</text>
</comment>